<dbReference type="EMBL" id="CP000409">
    <property type="protein sequence ID" value="ABV73457.1"/>
    <property type="molecule type" value="Genomic_DNA"/>
</dbReference>
<name>A8EYM4_RICCK</name>
<protein>
    <submittedName>
        <fullName evidence="1">Uncharacterized protein</fullName>
    </submittedName>
</protein>
<dbReference type="RefSeq" id="WP_012148654.1">
    <property type="nucleotide sequence ID" value="NC_009879.1"/>
</dbReference>
<dbReference type="AlphaFoldDB" id="A8EYM4"/>
<evidence type="ECO:0000313" key="1">
    <source>
        <dbReference type="EMBL" id="ABV73457.1"/>
    </source>
</evidence>
<dbReference type="KEGG" id="rcm:A1E_02565"/>
<evidence type="ECO:0000313" key="2">
    <source>
        <dbReference type="Proteomes" id="UP000007056"/>
    </source>
</evidence>
<proteinExistence type="predicted"/>
<dbReference type="Proteomes" id="UP000007056">
    <property type="component" value="Chromosome"/>
</dbReference>
<accession>A8EYM4</accession>
<organism evidence="1 2">
    <name type="scientific">Rickettsia canadensis (strain McKiel)</name>
    <dbReference type="NCBI Taxonomy" id="293613"/>
    <lineage>
        <taxon>Bacteria</taxon>
        <taxon>Pseudomonadati</taxon>
        <taxon>Pseudomonadota</taxon>
        <taxon>Alphaproteobacteria</taxon>
        <taxon>Rickettsiales</taxon>
        <taxon>Rickettsiaceae</taxon>
        <taxon>Rickettsieae</taxon>
        <taxon>Rickettsia</taxon>
        <taxon>belli group</taxon>
    </lineage>
</organism>
<sequence>MIKIFLAPRKFRVKPKEIWCQPQKNLDDKIYIIYIDDKGISNKSRSSEIFNKIDQDELPSSTEAISNLL</sequence>
<gene>
    <name evidence="1" type="ordered locus">A1E_02565</name>
</gene>
<reference evidence="2" key="1">
    <citation type="submission" date="2007-09" db="EMBL/GenBank/DDBJ databases">
        <title>Complete genome sequence of Rickettsia canadensis.</title>
        <authorList>
            <person name="Madan A."/>
            <person name="Fahey J."/>
            <person name="Helton E."/>
            <person name="Ketteman M."/>
            <person name="Madan A."/>
            <person name="Rodrigues S."/>
            <person name="Sanchez A."/>
            <person name="Whiting M."/>
            <person name="Dasch G."/>
            <person name="Eremeeva M."/>
        </authorList>
    </citation>
    <scope>NUCLEOTIDE SEQUENCE [LARGE SCALE GENOMIC DNA]</scope>
    <source>
        <strain evidence="2">McKiel</strain>
    </source>
</reference>
<dbReference type="HOGENOM" id="CLU_2773262_0_0_5"/>